<dbReference type="EC" id="2.3.2.27" evidence="7"/>
<evidence type="ECO:0000256" key="1">
    <source>
        <dbReference type="ARBA" id="ARBA00000900"/>
    </source>
</evidence>
<dbReference type="EMBL" id="JAJSOW010000001">
    <property type="protein sequence ID" value="KAI9200066.1"/>
    <property type="molecule type" value="Genomic_DNA"/>
</dbReference>
<evidence type="ECO:0000256" key="2">
    <source>
        <dbReference type="ARBA" id="ARBA00003861"/>
    </source>
</evidence>
<keyword evidence="4 7" id="KW-0808">Transferase</keyword>
<dbReference type="SUPFAM" id="SSF57850">
    <property type="entry name" value="RING/U-box"/>
    <property type="match status" value="1"/>
</dbReference>
<evidence type="ECO:0000256" key="6">
    <source>
        <dbReference type="ARBA" id="ARBA00022786"/>
    </source>
</evidence>
<dbReference type="SMART" id="SM00504">
    <property type="entry name" value="Ubox"/>
    <property type="match status" value="1"/>
</dbReference>
<reference evidence="9" key="2">
    <citation type="submission" date="2023-02" db="EMBL/GenBank/DDBJ databases">
        <authorList>
            <person name="Swenson N.G."/>
            <person name="Wegrzyn J.L."/>
            <person name="Mcevoy S.L."/>
        </authorList>
    </citation>
    <scope>NUCLEOTIDE SEQUENCE</scope>
    <source>
        <strain evidence="9">91603</strain>
        <tissue evidence="9">Leaf</tissue>
    </source>
</reference>
<dbReference type="FunFam" id="3.30.40.10:FF:000502">
    <property type="entry name" value="RING-type E3 ubiquitin transferase"/>
    <property type="match status" value="1"/>
</dbReference>
<dbReference type="CDD" id="cd16664">
    <property type="entry name" value="RING-Ubox_PUB"/>
    <property type="match status" value="1"/>
</dbReference>
<gene>
    <name evidence="9" type="ORF">LWI28_002259</name>
</gene>
<dbReference type="InterPro" id="IPR003613">
    <property type="entry name" value="Ubox_domain"/>
</dbReference>
<dbReference type="InterPro" id="IPR045185">
    <property type="entry name" value="PUB22/23/24-like"/>
</dbReference>
<dbReference type="InterPro" id="IPR045210">
    <property type="entry name" value="RING-Ubox_PUB"/>
</dbReference>
<keyword evidence="5" id="KW-0677">Repeat</keyword>
<dbReference type="GO" id="GO:0061630">
    <property type="term" value="F:ubiquitin protein ligase activity"/>
    <property type="evidence" value="ECO:0007669"/>
    <property type="project" value="UniProtKB-UniRule"/>
</dbReference>
<sequence length="336" mass="37627">MVRERDELCITVPSLFRCPISLDVMRSPVSLCTGVTYERSSIQYWLESGHDTCPATMQILSTKEFIPNLTLHRLISTWSRPLTLSEREVRVLIEKVGCESESKTTVVDCLLKIAEFVSSREENRRFLASLDSKIRSIKILDSISVDNESKRQLSETENLLSILFDNLKTAEDENLDDAVLTILITLSAIRLVKTQLVKLGLIQVLSNTLWNTKSANANIGKAIKLLSLMVTCSEGRCAVSEEARCVAGIVERIMKVKKTAREDGMVVLWSMCCLYKDGRVKEAVVRSNGVTKMLLVMQSENEGIVRRMCGDLIKVLGKNNSGLGVYDSKTTHIMPY</sequence>
<dbReference type="Pfam" id="PF04564">
    <property type="entry name" value="U-box"/>
    <property type="match status" value="1"/>
</dbReference>
<dbReference type="InterPro" id="IPR013083">
    <property type="entry name" value="Znf_RING/FYVE/PHD"/>
</dbReference>
<keyword evidence="10" id="KW-1185">Reference proteome</keyword>
<organism evidence="9 10">
    <name type="scientific">Acer negundo</name>
    <name type="common">Box elder</name>
    <dbReference type="NCBI Taxonomy" id="4023"/>
    <lineage>
        <taxon>Eukaryota</taxon>
        <taxon>Viridiplantae</taxon>
        <taxon>Streptophyta</taxon>
        <taxon>Embryophyta</taxon>
        <taxon>Tracheophyta</taxon>
        <taxon>Spermatophyta</taxon>
        <taxon>Magnoliopsida</taxon>
        <taxon>eudicotyledons</taxon>
        <taxon>Gunneridae</taxon>
        <taxon>Pentapetalae</taxon>
        <taxon>rosids</taxon>
        <taxon>malvids</taxon>
        <taxon>Sapindales</taxon>
        <taxon>Sapindaceae</taxon>
        <taxon>Hippocastanoideae</taxon>
        <taxon>Acereae</taxon>
        <taxon>Acer</taxon>
    </lineage>
</organism>
<dbReference type="AlphaFoldDB" id="A0AAD5JGK4"/>
<proteinExistence type="predicted"/>
<dbReference type="InterPro" id="IPR016024">
    <property type="entry name" value="ARM-type_fold"/>
</dbReference>
<evidence type="ECO:0000313" key="10">
    <source>
        <dbReference type="Proteomes" id="UP001064489"/>
    </source>
</evidence>
<feature type="domain" description="U-box" evidence="8">
    <location>
        <begin position="11"/>
        <end position="85"/>
    </location>
</feature>
<evidence type="ECO:0000256" key="4">
    <source>
        <dbReference type="ARBA" id="ARBA00022679"/>
    </source>
</evidence>
<comment type="catalytic activity">
    <reaction evidence="1 7">
        <text>S-ubiquitinyl-[E2 ubiquitin-conjugating enzyme]-L-cysteine + [acceptor protein]-L-lysine = [E2 ubiquitin-conjugating enzyme]-L-cysteine + N(6)-ubiquitinyl-[acceptor protein]-L-lysine.</text>
        <dbReference type="EC" id="2.3.2.27"/>
    </reaction>
</comment>
<comment type="function">
    <text evidence="2 7">Functions as an E3 ubiquitin ligase.</text>
</comment>
<evidence type="ECO:0000256" key="5">
    <source>
        <dbReference type="ARBA" id="ARBA00022737"/>
    </source>
</evidence>
<dbReference type="InterPro" id="IPR058678">
    <property type="entry name" value="ARM_PUB"/>
</dbReference>
<evidence type="ECO:0000313" key="9">
    <source>
        <dbReference type="EMBL" id="KAI9200066.1"/>
    </source>
</evidence>
<accession>A0AAD5JGK4</accession>
<keyword evidence="6 7" id="KW-0833">Ubl conjugation pathway</keyword>
<dbReference type="Gene3D" id="1.25.10.10">
    <property type="entry name" value="Leucine-rich Repeat Variant"/>
    <property type="match status" value="1"/>
</dbReference>
<dbReference type="SUPFAM" id="SSF48371">
    <property type="entry name" value="ARM repeat"/>
    <property type="match status" value="1"/>
</dbReference>
<evidence type="ECO:0000256" key="3">
    <source>
        <dbReference type="ARBA" id="ARBA00004906"/>
    </source>
</evidence>
<dbReference type="PANTHER" id="PTHR22849:SF163">
    <property type="entry name" value="U-BOX DOMAIN-CONTAINING PROTEIN"/>
    <property type="match status" value="1"/>
</dbReference>
<dbReference type="GO" id="GO:0016567">
    <property type="term" value="P:protein ubiquitination"/>
    <property type="evidence" value="ECO:0007669"/>
    <property type="project" value="UniProtKB-UniRule"/>
</dbReference>
<evidence type="ECO:0000259" key="8">
    <source>
        <dbReference type="PROSITE" id="PS51698"/>
    </source>
</evidence>
<dbReference type="Proteomes" id="UP001064489">
    <property type="component" value="Chromosome 9"/>
</dbReference>
<comment type="pathway">
    <text evidence="3 7">Protein modification; protein ubiquitination.</text>
</comment>
<dbReference type="Pfam" id="PF25598">
    <property type="entry name" value="ARM_PUB"/>
    <property type="match status" value="1"/>
</dbReference>
<dbReference type="InterPro" id="IPR011989">
    <property type="entry name" value="ARM-like"/>
</dbReference>
<comment type="caution">
    <text evidence="9">The sequence shown here is derived from an EMBL/GenBank/DDBJ whole genome shotgun (WGS) entry which is preliminary data.</text>
</comment>
<protein>
    <recommendedName>
        <fullName evidence="7 8">U-box domain-containing protein</fullName>
        <ecNumber evidence="7">2.3.2.27</ecNumber>
    </recommendedName>
    <alternativeName>
        <fullName evidence="7">RING-type E3 ubiquitin transferase PUB</fullName>
    </alternativeName>
</protein>
<dbReference type="Gene3D" id="3.30.40.10">
    <property type="entry name" value="Zinc/RING finger domain, C3HC4 (zinc finger)"/>
    <property type="match status" value="1"/>
</dbReference>
<name>A0AAD5JGK4_ACENE</name>
<dbReference type="PROSITE" id="PS51698">
    <property type="entry name" value="U_BOX"/>
    <property type="match status" value="1"/>
</dbReference>
<dbReference type="PANTHER" id="PTHR22849">
    <property type="entry name" value="WDSAM1 PROTEIN"/>
    <property type="match status" value="1"/>
</dbReference>
<reference evidence="9" key="1">
    <citation type="journal article" date="2022" name="Plant J.">
        <title>Strategies of tolerance reflected in two North American maple genomes.</title>
        <authorList>
            <person name="McEvoy S.L."/>
            <person name="Sezen U.U."/>
            <person name="Trouern-Trend A."/>
            <person name="McMahon S.M."/>
            <person name="Schaberg P.G."/>
            <person name="Yang J."/>
            <person name="Wegrzyn J.L."/>
            <person name="Swenson N.G."/>
        </authorList>
    </citation>
    <scope>NUCLEOTIDE SEQUENCE</scope>
    <source>
        <strain evidence="9">91603</strain>
    </source>
</reference>
<evidence type="ECO:0000256" key="7">
    <source>
        <dbReference type="RuleBase" id="RU369093"/>
    </source>
</evidence>